<keyword evidence="5 6" id="KW-0449">Lipoprotein</keyword>
<evidence type="ECO:0000256" key="5">
    <source>
        <dbReference type="ARBA" id="ARBA00023288"/>
    </source>
</evidence>
<dbReference type="AlphaFoldDB" id="A0A1T4JVA7"/>
<keyword evidence="10" id="KW-1185">Reference proteome</keyword>
<comment type="similarity">
    <text evidence="6">Belongs to the nlpA lipoprotein family.</text>
</comment>
<evidence type="ECO:0000256" key="2">
    <source>
        <dbReference type="ARBA" id="ARBA00022729"/>
    </source>
</evidence>
<organism evidence="9 10">
    <name type="scientific">Selenihalanaerobacter shriftii</name>
    <dbReference type="NCBI Taxonomy" id="142842"/>
    <lineage>
        <taxon>Bacteria</taxon>
        <taxon>Bacillati</taxon>
        <taxon>Bacillota</taxon>
        <taxon>Clostridia</taxon>
        <taxon>Halanaerobiales</taxon>
        <taxon>Halobacteroidaceae</taxon>
        <taxon>Selenihalanaerobacter</taxon>
    </lineage>
</organism>
<dbReference type="Pfam" id="PF03180">
    <property type="entry name" value="Lipoprotein_9"/>
    <property type="match status" value="1"/>
</dbReference>
<evidence type="ECO:0000256" key="6">
    <source>
        <dbReference type="PIRNR" id="PIRNR002854"/>
    </source>
</evidence>
<accession>A0A1T4JVA7</accession>
<dbReference type="GO" id="GO:0016020">
    <property type="term" value="C:membrane"/>
    <property type="evidence" value="ECO:0007669"/>
    <property type="project" value="UniProtKB-SubCell"/>
</dbReference>
<evidence type="ECO:0000256" key="3">
    <source>
        <dbReference type="ARBA" id="ARBA00023136"/>
    </source>
</evidence>
<dbReference type="PIRSF" id="PIRSF002854">
    <property type="entry name" value="MetQ"/>
    <property type="match status" value="1"/>
</dbReference>
<dbReference type="CDD" id="cd13597">
    <property type="entry name" value="PBP2_lipoprotein_Tp32"/>
    <property type="match status" value="1"/>
</dbReference>
<keyword evidence="2 8" id="KW-0732">Signal</keyword>
<dbReference type="SUPFAM" id="SSF53850">
    <property type="entry name" value="Periplasmic binding protein-like II"/>
    <property type="match status" value="1"/>
</dbReference>
<feature type="chain" id="PRO_5010567597" description="Lipoprotein" evidence="8">
    <location>
        <begin position="29"/>
        <end position="275"/>
    </location>
</feature>
<name>A0A1T4JVA7_9FIRM</name>
<dbReference type="PROSITE" id="PS51257">
    <property type="entry name" value="PROKAR_LIPOPROTEIN"/>
    <property type="match status" value="1"/>
</dbReference>
<dbReference type="Gene3D" id="3.40.190.10">
    <property type="entry name" value="Periplasmic binding protein-like II"/>
    <property type="match status" value="2"/>
</dbReference>
<reference evidence="10" key="1">
    <citation type="submission" date="2017-02" db="EMBL/GenBank/DDBJ databases">
        <authorList>
            <person name="Varghese N."/>
            <person name="Submissions S."/>
        </authorList>
    </citation>
    <scope>NUCLEOTIDE SEQUENCE [LARGE SCALE GENOMIC DNA]</scope>
    <source>
        <strain evidence="10">ATCC BAA-73</strain>
    </source>
</reference>
<proteinExistence type="inferred from homology"/>
<evidence type="ECO:0000256" key="1">
    <source>
        <dbReference type="ARBA" id="ARBA00004635"/>
    </source>
</evidence>
<dbReference type="STRING" id="142842.SAMN02745118_00437"/>
<keyword evidence="3" id="KW-0472">Membrane</keyword>
<dbReference type="PANTHER" id="PTHR30429">
    <property type="entry name" value="D-METHIONINE-BINDING LIPOPROTEIN METQ"/>
    <property type="match status" value="1"/>
</dbReference>
<dbReference type="OrthoDB" id="9812878at2"/>
<evidence type="ECO:0000313" key="10">
    <source>
        <dbReference type="Proteomes" id="UP000190625"/>
    </source>
</evidence>
<dbReference type="EMBL" id="FUWM01000004">
    <property type="protein sequence ID" value="SJZ34025.1"/>
    <property type="molecule type" value="Genomic_DNA"/>
</dbReference>
<sequence>MFRNKKFLISIVLLVVVGLAAGCGGNQGAQKEVGAEKTTLTVGATPVPHTEILEKIKPILAKEGIELEIKEFTDYVTPNIALADGSIDANFFQHVPYLNDFKEERDLDLTYIAKVHIEPMGLYSKKISSLDEIEDGATIALPNDVTNEGRSLLLLAEHGLIKLDKDAGLKATPVDIVENPKNLKFEEIAAAQLPRVLPDVTAAVINTNYALEADLVPTKDAIIMEGSESPYANVLAVKMEDKDNEALNKLADALTSKPVKKFIQEKYKGSIVATF</sequence>
<evidence type="ECO:0000256" key="7">
    <source>
        <dbReference type="PIRSR" id="PIRSR002854-1"/>
    </source>
</evidence>
<dbReference type="InterPro" id="IPR004872">
    <property type="entry name" value="Lipoprotein_NlpA"/>
</dbReference>
<keyword evidence="4" id="KW-0564">Palmitate</keyword>
<dbReference type="PANTHER" id="PTHR30429:SF0">
    <property type="entry name" value="METHIONINE-BINDING LIPOPROTEIN METQ"/>
    <property type="match status" value="1"/>
</dbReference>
<evidence type="ECO:0000256" key="4">
    <source>
        <dbReference type="ARBA" id="ARBA00023139"/>
    </source>
</evidence>
<protein>
    <recommendedName>
        <fullName evidence="6">Lipoprotein</fullName>
    </recommendedName>
</protein>
<evidence type="ECO:0000256" key="8">
    <source>
        <dbReference type="SAM" id="SignalP"/>
    </source>
</evidence>
<evidence type="ECO:0000313" key="9">
    <source>
        <dbReference type="EMBL" id="SJZ34025.1"/>
    </source>
</evidence>
<feature type="lipid moiety-binding region" description="S-diacylglycerol cysteine" evidence="7">
    <location>
        <position position="23"/>
    </location>
</feature>
<dbReference type="Proteomes" id="UP000190625">
    <property type="component" value="Unassembled WGS sequence"/>
</dbReference>
<gene>
    <name evidence="9" type="ORF">SAMN02745118_00437</name>
</gene>
<comment type="subcellular location">
    <subcellularLocation>
        <location evidence="1">Membrane</location>
        <topology evidence="1">Lipid-anchor</topology>
    </subcellularLocation>
</comment>
<dbReference type="RefSeq" id="WP_078808963.1">
    <property type="nucleotide sequence ID" value="NZ_FUWM01000004.1"/>
</dbReference>
<feature type="signal peptide" evidence="8">
    <location>
        <begin position="1"/>
        <end position="28"/>
    </location>
</feature>